<dbReference type="InterPro" id="IPR000387">
    <property type="entry name" value="Tyr_Pase_dom"/>
</dbReference>
<gene>
    <name evidence="3" type="ORF">ACFPOF_32365</name>
</gene>
<dbReference type="PANTHER" id="PTHR31126">
    <property type="entry name" value="TYROSINE-PROTEIN PHOSPHATASE"/>
    <property type="match status" value="1"/>
</dbReference>
<dbReference type="Pfam" id="PF13350">
    <property type="entry name" value="Y_phosphatase3"/>
    <property type="match status" value="1"/>
</dbReference>
<dbReference type="PANTHER" id="PTHR31126:SF1">
    <property type="entry name" value="TYROSINE SPECIFIC PROTEIN PHOSPHATASES DOMAIN-CONTAINING PROTEIN"/>
    <property type="match status" value="1"/>
</dbReference>
<dbReference type="InterPro" id="IPR029021">
    <property type="entry name" value="Prot-tyrosine_phosphatase-like"/>
</dbReference>
<evidence type="ECO:0000313" key="4">
    <source>
        <dbReference type="Proteomes" id="UP001596113"/>
    </source>
</evidence>
<dbReference type="RefSeq" id="WP_378140123.1">
    <property type="nucleotide sequence ID" value="NZ_JBHSMI010000067.1"/>
</dbReference>
<dbReference type="SUPFAM" id="SSF52799">
    <property type="entry name" value="(Phosphotyrosine protein) phosphatases II"/>
    <property type="match status" value="1"/>
</dbReference>
<protein>
    <submittedName>
        <fullName evidence="3">Tyrosine-protein phosphatase</fullName>
        <ecNumber evidence="3">3.1.3.48</ecNumber>
    </submittedName>
</protein>
<dbReference type="InterPro" id="IPR016130">
    <property type="entry name" value="Tyr_Pase_AS"/>
</dbReference>
<comment type="similarity">
    <text evidence="1">Belongs to the protein-tyrosine phosphatase family.</text>
</comment>
<dbReference type="EC" id="3.1.3.48" evidence="3"/>
<comment type="caution">
    <text evidence="3">The sequence shown here is derived from an EMBL/GenBank/DDBJ whole genome shotgun (WGS) entry which is preliminary data.</text>
</comment>
<dbReference type="EMBL" id="JBHSMI010000067">
    <property type="protein sequence ID" value="MFC5407450.1"/>
    <property type="molecule type" value="Genomic_DNA"/>
</dbReference>
<keyword evidence="3" id="KW-0378">Hydrolase</keyword>
<evidence type="ECO:0000256" key="1">
    <source>
        <dbReference type="ARBA" id="ARBA00009580"/>
    </source>
</evidence>
<feature type="domain" description="Tyrosine specific protein phosphatases" evidence="2">
    <location>
        <begin position="109"/>
        <end position="199"/>
    </location>
</feature>
<dbReference type="PROSITE" id="PS00383">
    <property type="entry name" value="TYR_PHOSPHATASE_1"/>
    <property type="match status" value="1"/>
</dbReference>
<name>A0ABW0I4D4_9BACL</name>
<evidence type="ECO:0000313" key="3">
    <source>
        <dbReference type="EMBL" id="MFC5407450.1"/>
    </source>
</evidence>
<accession>A0ABW0I4D4</accession>
<dbReference type="Gene3D" id="3.90.190.10">
    <property type="entry name" value="Protein tyrosine phosphatase superfamily"/>
    <property type="match status" value="1"/>
</dbReference>
<evidence type="ECO:0000259" key="2">
    <source>
        <dbReference type="PROSITE" id="PS50056"/>
    </source>
</evidence>
<proteinExistence type="inferred from homology"/>
<dbReference type="PROSITE" id="PS50056">
    <property type="entry name" value="TYR_PHOSPHATASE_2"/>
    <property type="match status" value="1"/>
</dbReference>
<keyword evidence="4" id="KW-1185">Reference proteome</keyword>
<sequence>MNAATTSNERRVSMEGAYNVRDLGGYPTKDGRAVRRGMFYRADGLHKLTADDQKEIVERGVRAIVDLRHGRELEEAANVFASSDRVAYNNVSLINPTQSTSMNIRSLGDLYVDILDNVQPQLLQVFELLAADPEESVLFHCAAGKDRTGVTAALLLDLAGVSRDVIVADYAMTAACLSPLMEELRKGRPDVVSAEMYEKFLGAEPENMEMMLAHLTDRYGGAESYLKTIGLSDETVQVLKSKLVG</sequence>
<reference evidence="4" key="1">
    <citation type="journal article" date="2019" name="Int. J. Syst. Evol. Microbiol.">
        <title>The Global Catalogue of Microorganisms (GCM) 10K type strain sequencing project: providing services to taxonomists for standard genome sequencing and annotation.</title>
        <authorList>
            <consortium name="The Broad Institute Genomics Platform"/>
            <consortium name="The Broad Institute Genome Sequencing Center for Infectious Disease"/>
            <person name="Wu L."/>
            <person name="Ma J."/>
        </authorList>
    </citation>
    <scope>NUCLEOTIDE SEQUENCE [LARGE SCALE GENOMIC DNA]</scope>
    <source>
        <strain evidence="4">CGMCC 1.18575</strain>
    </source>
</reference>
<organism evidence="3 4">
    <name type="scientific">Cohnella soli</name>
    <dbReference type="NCBI Taxonomy" id="425005"/>
    <lineage>
        <taxon>Bacteria</taxon>
        <taxon>Bacillati</taxon>
        <taxon>Bacillota</taxon>
        <taxon>Bacilli</taxon>
        <taxon>Bacillales</taxon>
        <taxon>Paenibacillaceae</taxon>
        <taxon>Cohnella</taxon>
    </lineage>
</organism>
<dbReference type="Proteomes" id="UP001596113">
    <property type="component" value="Unassembled WGS sequence"/>
</dbReference>
<dbReference type="InterPro" id="IPR026893">
    <property type="entry name" value="Tyr/Ser_Pase_IphP-type"/>
</dbReference>
<dbReference type="GO" id="GO:0004725">
    <property type="term" value="F:protein tyrosine phosphatase activity"/>
    <property type="evidence" value="ECO:0007669"/>
    <property type="project" value="UniProtKB-EC"/>
</dbReference>